<dbReference type="Pfam" id="PF03732">
    <property type="entry name" value="Retrotrans_gag"/>
    <property type="match status" value="1"/>
</dbReference>
<dbReference type="EMBL" id="JAWPEI010000012">
    <property type="protein sequence ID" value="KAK4708908.1"/>
    <property type="molecule type" value="Genomic_DNA"/>
</dbReference>
<feature type="domain" description="Retrotransposon gag" evidence="1">
    <location>
        <begin position="2"/>
        <end position="70"/>
    </location>
</feature>
<name>A0AAV9K6G5_9SOLN</name>
<dbReference type="InterPro" id="IPR005162">
    <property type="entry name" value="Retrotrans_gag_dom"/>
</dbReference>
<dbReference type="Proteomes" id="UP001311915">
    <property type="component" value="Unassembled WGS sequence"/>
</dbReference>
<gene>
    <name evidence="2" type="ORF">R3W88_029833</name>
</gene>
<proteinExistence type="predicted"/>
<evidence type="ECO:0000259" key="1">
    <source>
        <dbReference type="Pfam" id="PF03732"/>
    </source>
</evidence>
<keyword evidence="3" id="KW-1185">Reference proteome</keyword>
<evidence type="ECO:0000313" key="2">
    <source>
        <dbReference type="EMBL" id="KAK4708908.1"/>
    </source>
</evidence>
<organism evidence="2 3">
    <name type="scientific">Solanum pinnatisectum</name>
    <name type="common">tansyleaf nightshade</name>
    <dbReference type="NCBI Taxonomy" id="50273"/>
    <lineage>
        <taxon>Eukaryota</taxon>
        <taxon>Viridiplantae</taxon>
        <taxon>Streptophyta</taxon>
        <taxon>Embryophyta</taxon>
        <taxon>Tracheophyta</taxon>
        <taxon>Spermatophyta</taxon>
        <taxon>Magnoliopsida</taxon>
        <taxon>eudicotyledons</taxon>
        <taxon>Gunneridae</taxon>
        <taxon>Pentapetalae</taxon>
        <taxon>asterids</taxon>
        <taxon>lamiids</taxon>
        <taxon>Solanales</taxon>
        <taxon>Solanaceae</taxon>
        <taxon>Solanoideae</taxon>
        <taxon>Solaneae</taxon>
        <taxon>Solanum</taxon>
    </lineage>
</organism>
<comment type="caution">
    <text evidence="2">The sequence shown here is derived from an EMBL/GenBank/DDBJ whole genome shotgun (WGS) entry which is preliminary data.</text>
</comment>
<sequence>MTWAQFYVVFLEKYVPRTLRNSKRDNFMAFEKVNMYVATYETKLYALSHYSTQLLDTEEERILVYVKGLNSELQVRSFHMNSAGKIFNKVTDYVKTRGSNGRGRP</sequence>
<dbReference type="AlphaFoldDB" id="A0AAV9K6G5"/>
<reference evidence="2 3" key="1">
    <citation type="submission" date="2023-10" db="EMBL/GenBank/DDBJ databases">
        <title>Genome-Wide Identification Analysis in wild type Solanum Pinnatisectum Reveals Some Genes Defensing Phytophthora Infestans.</title>
        <authorList>
            <person name="Sun C."/>
        </authorList>
    </citation>
    <scope>NUCLEOTIDE SEQUENCE [LARGE SCALE GENOMIC DNA]</scope>
    <source>
        <strain evidence="2">LQN</strain>
        <tissue evidence="2">Leaf</tissue>
    </source>
</reference>
<evidence type="ECO:0000313" key="3">
    <source>
        <dbReference type="Proteomes" id="UP001311915"/>
    </source>
</evidence>
<accession>A0AAV9K6G5</accession>
<protein>
    <recommendedName>
        <fullName evidence="1">Retrotransposon gag domain-containing protein</fullName>
    </recommendedName>
</protein>